<keyword evidence="7" id="KW-0812">Transmembrane</keyword>
<feature type="domain" description="Rod shape-determining protein MreC beta-barrel core" evidence="8">
    <location>
        <begin position="116"/>
        <end position="263"/>
    </location>
</feature>
<keyword evidence="7" id="KW-1133">Transmembrane helix</keyword>
<dbReference type="Gene3D" id="2.40.10.350">
    <property type="entry name" value="Rod shape-determining protein MreC, domain 2"/>
    <property type="match status" value="1"/>
</dbReference>
<evidence type="ECO:0000256" key="4">
    <source>
        <dbReference type="ARBA" id="ARBA00032089"/>
    </source>
</evidence>
<accession>A0A948TM73</accession>
<sequence>MRNLINFLLKYNHWLLFVLLEVISFVLLFRFNNYQGSVFFTSANRLSGAVYDAVNHITRYFSLADINSDLTRRNVELEIELERLTEQLQRYTRDTTSLDKLRQESLKGYRLFSARVTNNSVTHPNNFITIDKGRNDGIRPEMGVVCGNGVVGIIYLTGANHSIVLPVLNSQSNISCKIKRTSYFGILKWEGGSSQYAYVKDMPRHSEFTLGDTIVTSGYSAVFPAGIPVGIIDDMKDSHDGLSYLLKVKLFTDFAKLNDVQVISSTTGTEQVHLEDSARTASDKQ</sequence>
<evidence type="ECO:0000313" key="10">
    <source>
        <dbReference type="Proteomes" id="UP000784286"/>
    </source>
</evidence>
<dbReference type="NCBIfam" id="NF010532">
    <property type="entry name" value="PRK13922.9-3"/>
    <property type="match status" value="1"/>
</dbReference>
<dbReference type="InterPro" id="IPR055342">
    <property type="entry name" value="MreC_beta-barrel_core"/>
</dbReference>
<dbReference type="PIRSF" id="PIRSF038471">
    <property type="entry name" value="MreC"/>
    <property type="match status" value="1"/>
</dbReference>
<gene>
    <name evidence="9" type="primary">mreC</name>
    <name evidence="9" type="ORF">H9928_05420</name>
</gene>
<dbReference type="Proteomes" id="UP000784286">
    <property type="component" value="Unassembled WGS sequence"/>
</dbReference>
<evidence type="ECO:0000256" key="6">
    <source>
        <dbReference type="SAM" id="Coils"/>
    </source>
</evidence>
<keyword evidence="7" id="KW-0472">Membrane</keyword>
<comment type="function">
    <text evidence="5">Involved in formation and maintenance of cell shape.</text>
</comment>
<dbReference type="InterPro" id="IPR042175">
    <property type="entry name" value="Cell/Rod_MreC_2"/>
</dbReference>
<dbReference type="EMBL" id="JAHLFJ010000050">
    <property type="protein sequence ID" value="MBU3855983.1"/>
    <property type="molecule type" value="Genomic_DNA"/>
</dbReference>
<dbReference type="InterPro" id="IPR007221">
    <property type="entry name" value="MreC"/>
</dbReference>
<dbReference type="PANTHER" id="PTHR34138">
    <property type="entry name" value="CELL SHAPE-DETERMINING PROTEIN MREC"/>
    <property type="match status" value="1"/>
</dbReference>
<evidence type="ECO:0000256" key="3">
    <source>
        <dbReference type="ARBA" id="ARBA00022960"/>
    </source>
</evidence>
<comment type="similarity">
    <text evidence="1 5">Belongs to the MreC family.</text>
</comment>
<dbReference type="PANTHER" id="PTHR34138:SF1">
    <property type="entry name" value="CELL SHAPE-DETERMINING PROTEIN MREC"/>
    <property type="match status" value="1"/>
</dbReference>
<reference evidence="9" key="2">
    <citation type="submission" date="2021-04" db="EMBL/GenBank/DDBJ databases">
        <authorList>
            <person name="Gilroy R."/>
        </authorList>
    </citation>
    <scope>NUCLEOTIDE SEQUENCE</scope>
    <source>
        <strain evidence="9">8470</strain>
    </source>
</reference>
<proteinExistence type="inferred from homology"/>
<keyword evidence="3 5" id="KW-0133">Cell shape</keyword>
<name>A0A948TM73_9BACT</name>
<evidence type="ECO:0000256" key="1">
    <source>
        <dbReference type="ARBA" id="ARBA00009369"/>
    </source>
</evidence>
<evidence type="ECO:0000259" key="8">
    <source>
        <dbReference type="Pfam" id="PF04085"/>
    </source>
</evidence>
<evidence type="ECO:0000256" key="2">
    <source>
        <dbReference type="ARBA" id="ARBA00013855"/>
    </source>
</evidence>
<keyword evidence="6" id="KW-0175">Coiled coil</keyword>
<dbReference type="Gene3D" id="2.40.10.340">
    <property type="entry name" value="Rod shape-determining protein MreC, domain 1"/>
    <property type="match status" value="1"/>
</dbReference>
<dbReference type="GO" id="GO:0005886">
    <property type="term" value="C:plasma membrane"/>
    <property type="evidence" value="ECO:0007669"/>
    <property type="project" value="TreeGrafter"/>
</dbReference>
<feature type="coiled-coil region" evidence="6">
    <location>
        <begin position="67"/>
        <end position="101"/>
    </location>
</feature>
<organism evidence="9 10">
    <name type="scientific">Candidatus Phocaeicola excrementipullorum</name>
    <dbReference type="NCBI Taxonomy" id="2838731"/>
    <lineage>
        <taxon>Bacteria</taxon>
        <taxon>Pseudomonadati</taxon>
        <taxon>Bacteroidota</taxon>
        <taxon>Bacteroidia</taxon>
        <taxon>Bacteroidales</taxon>
        <taxon>Bacteroidaceae</taxon>
        <taxon>Phocaeicola</taxon>
    </lineage>
</organism>
<feature type="transmembrane region" description="Helical" evidence="7">
    <location>
        <begin position="12"/>
        <end position="31"/>
    </location>
</feature>
<evidence type="ECO:0000256" key="5">
    <source>
        <dbReference type="PIRNR" id="PIRNR038471"/>
    </source>
</evidence>
<dbReference type="Pfam" id="PF04085">
    <property type="entry name" value="MreC"/>
    <property type="match status" value="1"/>
</dbReference>
<reference evidence="9" key="1">
    <citation type="journal article" date="2021" name="PeerJ">
        <title>Extensive microbial diversity within the chicken gut microbiome revealed by metagenomics and culture.</title>
        <authorList>
            <person name="Gilroy R."/>
            <person name="Ravi A."/>
            <person name="Getino M."/>
            <person name="Pursley I."/>
            <person name="Horton D.L."/>
            <person name="Alikhan N.F."/>
            <person name="Baker D."/>
            <person name="Gharbi K."/>
            <person name="Hall N."/>
            <person name="Watson M."/>
            <person name="Adriaenssens E.M."/>
            <person name="Foster-Nyarko E."/>
            <person name="Jarju S."/>
            <person name="Secka A."/>
            <person name="Antonio M."/>
            <person name="Oren A."/>
            <person name="Chaudhuri R.R."/>
            <person name="La Ragione R."/>
            <person name="Hildebrand F."/>
            <person name="Pallen M.J."/>
        </authorList>
    </citation>
    <scope>NUCLEOTIDE SEQUENCE</scope>
    <source>
        <strain evidence="9">8470</strain>
    </source>
</reference>
<evidence type="ECO:0000313" key="9">
    <source>
        <dbReference type="EMBL" id="MBU3855983.1"/>
    </source>
</evidence>
<evidence type="ECO:0000256" key="7">
    <source>
        <dbReference type="SAM" id="Phobius"/>
    </source>
</evidence>
<comment type="caution">
    <text evidence="9">The sequence shown here is derived from an EMBL/GenBank/DDBJ whole genome shotgun (WGS) entry which is preliminary data.</text>
</comment>
<protein>
    <recommendedName>
        <fullName evidence="2 5">Cell shape-determining protein MreC</fullName>
    </recommendedName>
    <alternativeName>
        <fullName evidence="4 5">Cell shape protein MreC</fullName>
    </alternativeName>
</protein>
<dbReference type="InterPro" id="IPR042177">
    <property type="entry name" value="Cell/Rod_1"/>
</dbReference>
<dbReference type="GO" id="GO:0008360">
    <property type="term" value="P:regulation of cell shape"/>
    <property type="evidence" value="ECO:0007669"/>
    <property type="project" value="UniProtKB-KW"/>
</dbReference>
<dbReference type="AlphaFoldDB" id="A0A948TM73"/>